<organism evidence="1 2">
    <name type="scientific">Ambrosiozyma monospora</name>
    <name type="common">Yeast</name>
    <name type="synonym">Endomycopsis monosporus</name>
    <dbReference type="NCBI Taxonomy" id="43982"/>
    <lineage>
        <taxon>Eukaryota</taxon>
        <taxon>Fungi</taxon>
        <taxon>Dikarya</taxon>
        <taxon>Ascomycota</taxon>
        <taxon>Saccharomycotina</taxon>
        <taxon>Pichiomycetes</taxon>
        <taxon>Pichiales</taxon>
        <taxon>Pichiaceae</taxon>
        <taxon>Ambrosiozyma</taxon>
    </lineage>
</organism>
<gene>
    <name evidence="1" type="ORF">Amon02_000839300</name>
</gene>
<dbReference type="EMBL" id="BSXS01007383">
    <property type="protein sequence ID" value="GME88606.1"/>
    <property type="molecule type" value="Genomic_DNA"/>
</dbReference>
<protein>
    <submittedName>
        <fullName evidence="1">Unnamed protein product</fullName>
    </submittedName>
</protein>
<accession>A0ACB5THC3</accession>
<evidence type="ECO:0000313" key="1">
    <source>
        <dbReference type="EMBL" id="GME88606.1"/>
    </source>
</evidence>
<keyword evidence="2" id="KW-1185">Reference proteome</keyword>
<name>A0ACB5THC3_AMBMO</name>
<comment type="caution">
    <text evidence="1">The sequence shown here is derived from an EMBL/GenBank/DDBJ whole genome shotgun (WGS) entry which is preliminary data.</text>
</comment>
<evidence type="ECO:0000313" key="2">
    <source>
        <dbReference type="Proteomes" id="UP001165064"/>
    </source>
</evidence>
<reference evidence="1" key="1">
    <citation type="submission" date="2023-04" db="EMBL/GenBank/DDBJ databases">
        <title>Ambrosiozyma monospora NBRC 10751.</title>
        <authorList>
            <person name="Ichikawa N."/>
            <person name="Sato H."/>
            <person name="Tonouchi N."/>
        </authorList>
    </citation>
    <scope>NUCLEOTIDE SEQUENCE</scope>
    <source>
        <strain evidence="1">NBRC 10751</strain>
    </source>
</reference>
<sequence>MSLPLKSQIMAINPADRVGRLSIPPDITIKGYKHQIDEACDAILESRQYWRVIDLVLGSLPVGVLFQDYKKGHPAKMVLANGQLPEWELQKLLIQPRSNPKSKPKPAKVQKGGKDTNGKAKDVVYKFDDVFRARLVPQTKKSSITAFASDIDQVSTELRKVTQANTRDMSQKLESVLMNFKKRKTQMVSLAADQHSLNIVNSEFMMGDIKAITTLLHEDFYYDFKNRLPYFEVLLDKMPAVLPPIKLPVLHLDALLVH</sequence>
<proteinExistence type="predicted"/>
<dbReference type="Proteomes" id="UP001165064">
    <property type="component" value="Unassembled WGS sequence"/>
</dbReference>